<evidence type="ECO:0000313" key="1">
    <source>
        <dbReference type="EMBL" id="CAK9314043.1"/>
    </source>
</evidence>
<sequence length="195" mass="21580">MAKFSFLFSKISYLMNMFFPFAAKPSNSTPIPSTSSSLTSPPIIPEPTATATPIIPESSQLINTHDFTQMPNNIPTSNDVPISNSPDTSVPIDTTQTISSVPLPHTIVTRSKNDIQKPKVYLTSLFMKITNRSSSYILIYVDDIIITGSSTSDINTLITQLNPLEVNILKILICIEALLEHSKMQQLHNLRFLTL</sequence>
<evidence type="ECO:0008006" key="3">
    <source>
        <dbReference type="Google" id="ProtNLM"/>
    </source>
</evidence>
<name>A0ABP0Y0S9_9ROSI</name>
<accession>A0ABP0Y0S9</accession>
<dbReference type="Proteomes" id="UP001642487">
    <property type="component" value="Chromosome 11"/>
</dbReference>
<organism evidence="1 2">
    <name type="scientific">Citrullus colocynthis</name>
    <name type="common">colocynth</name>
    <dbReference type="NCBI Taxonomy" id="252529"/>
    <lineage>
        <taxon>Eukaryota</taxon>
        <taxon>Viridiplantae</taxon>
        <taxon>Streptophyta</taxon>
        <taxon>Embryophyta</taxon>
        <taxon>Tracheophyta</taxon>
        <taxon>Spermatophyta</taxon>
        <taxon>Magnoliopsida</taxon>
        <taxon>eudicotyledons</taxon>
        <taxon>Gunneridae</taxon>
        <taxon>Pentapetalae</taxon>
        <taxon>rosids</taxon>
        <taxon>fabids</taxon>
        <taxon>Cucurbitales</taxon>
        <taxon>Cucurbitaceae</taxon>
        <taxon>Benincaseae</taxon>
        <taxon>Citrullus</taxon>
    </lineage>
</organism>
<evidence type="ECO:0000313" key="2">
    <source>
        <dbReference type="Proteomes" id="UP001642487"/>
    </source>
</evidence>
<reference evidence="1 2" key="1">
    <citation type="submission" date="2024-03" db="EMBL/GenBank/DDBJ databases">
        <authorList>
            <person name="Gkanogiannis A."/>
            <person name="Becerra Lopez-Lavalle L."/>
        </authorList>
    </citation>
    <scope>NUCLEOTIDE SEQUENCE [LARGE SCALE GENOMIC DNA]</scope>
</reference>
<dbReference type="EMBL" id="OZ021745">
    <property type="protein sequence ID" value="CAK9314043.1"/>
    <property type="molecule type" value="Genomic_DNA"/>
</dbReference>
<proteinExistence type="predicted"/>
<protein>
    <recommendedName>
        <fullName evidence="3">Reverse transcriptase Ty1/copia-type domain-containing protein</fullName>
    </recommendedName>
</protein>
<gene>
    <name evidence="1" type="ORF">CITCOLO1_LOCUS5784</name>
</gene>
<keyword evidence="2" id="KW-1185">Reference proteome</keyword>